<dbReference type="SUPFAM" id="SSF75169">
    <property type="entry name" value="DsrEFH-like"/>
    <property type="match status" value="1"/>
</dbReference>
<keyword evidence="1" id="KW-0732">Signal</keyword>
<dbReference type="RefSeq" id="WP_235205298.1">
    <property type="nucleotide sequence ID" value="NZ_JACHET010000001.1"/>
</dbReference>
<evidence type="ECO:0000313" key="2">
    <source>
        <dbReference type="EMBL" id="MBB6183003.1"/>
    </source>
</evidence>
<dbReference type="Pfam" id="PF02635">
    <property type="entry name" value="DsrE"/>
    <property type="match status" value="1"/>
</dbReference>
<dbReference type="PANTHER" id="PTHR37691:SF1">
    <property type="entry name" value="BLR3518 PROTEIN"/>
    <property type="match status" value="1"/>
</dbReference>
<dbReference type="Gene3D" id="3.40.1260.10">
    <property type="entry name" value="DsrEFH-like"/>
    <property type="match status" value="1"/>
</dbReference>
<protein>
    <submittedName>
        <fullName evidence="2">Intracellular sulfur oxidation DsrE/DsrF family protein</fullName>
    </submittedName>
</protein>
<feature type="chain" id="PRO_5032340182" evidence="1">
    <location>
        <begin position="27"/>
        <end position="187"/>
    </location>
</feature>
<organism evidence="2 3">
    <name type="scientific">Oleiagrimonas soli</name>
    <dbReference type="NCBI Taxonomy" id="1543381"/>
    <lineage>
        <taxon>Bacteria</taxon>
        <taxon>Pseudomonadati</taxon>
        <taxon>Pseudomonadota</taxon>
        <taxon>Gammaproteobacteria</taxon>
        <taxon>Lysobacterales</taxon>
        <taxon>Rhodanobacteraceae</taxon>
        <taxon>Oleiagrimonas</taxon>
    </lineage>
</organism>
<dbReference type="AlphaFoldDB" id="A0A841KBN9"/>
<dbReference type="PANTHER" id="PTHR37691">
    <property type="entry name" value="BLR3518 PROTEIN"/>
    <property type="match status" value="1"/>
</dbReference>
<proteinExistence type="predicted"/>
<evidence type="ECO:0000256" key="1">
    <source>
        <dbReference type="SAM" id="SignalP"/>
    </source>
</evidence>
<accession>A0A841KBN9</accession>
<dbReference type="Proteomes" id="UP000560000">
    <property type="component" value="Unassembled WGS sequence"/>
</dbReference>
<gene>
    <name evidence="2" type="ORF">HNQ86_000348</name>
</gene>
<dbReference type="InterPro" id="IPR027396">
    <property type="entry name" value="DsrEFH-like"/>
</dbReference>
<dbReference type="EMBL" id="JACHET010000001">
    <property type="protein sequence ID" value="MBB6183003.1"/>
    <property type="molecule type" value="Genomic_DNA"/>
</dbReference>
<dbReference type="InterPro" id="IPR003787">
    <property type="entry name" value="Sulphur_relay_DsrE/F-like"/>
</dbReference>
<name>A0A841KBN9_9GAMM</name>
<feature type="signal peptide" evidence="1">
    <location>
        <begin position="1"/>
        <end position="26"/>
    </location>
</feature>
<sequence length="187" mass="20152">MRKYRLIHVATIMLVALLALPLQALAAGDGFWSTPTIHGYGKIHYMPDAAYKPDPHATYKIVFALTKGPKSPDQVNGSLDHVARAVNLYVASGVPLDHLKIVAVASGAATPLALDNAHYRAKFGVDNPNLKLIEELRKAGVDVSVCAQAVAEHHFEYGWVSKQVTLALSGLTTITVLQQQGYALAPF</sequence>
<comment type="caution">
    <text evidence="2">The sequence shown here is derived from an EMBL/GenBank/DDBJ whole genome shotgun (WGS) entry which is preliminary data.</text>
</comment>
<evidence type="ECO:0000313" key="3">
    <source>
        <dbReference type="Proteomes" id="UP000560000"/>
    </source>
</evidence>
<reference evidence="2 3" key="1">
    <citation type="submission" date="2020-08" db="EMBL/GenBank/DDBJ databases">
        <title>Genomic Encyclopedia of Type Strains, Phase IV (KMG-IV): sequencing the most valuable type-strain genomes for metagenomic binning, comparative biology and taxonomic classification.</title>
        <authorList>
            <person name="Goeker M."/>
        </authorList>
    </citation>
    <scope>NUCLEOTIDE SEQUENCE [LARGE SCALE GENOMIC DNA]</scope>
    <source>
        <strain evidence="2 3">DSM 107085</strain>
    </source>
</reference>